<dbReference type="PROSITE" id="PS50075">
    <property type="entry name" value="CARRIER"/>
    <property type="match status" value="1"/>
</dbReference>
<keyword evidence="3" id="KW-0597">Phosphoprotein</keyword>
<keyword evidence="2" id="KW-0596">Phosphopantetheine</keyword>
<evidence type="ECO:0000313" key="6">
    <source>
        <dbReference type="Proteomes" id="UP000652176"/>
    </source>
</evidence>
<dbReference type="PANTHER" id="PTHR43775">
    <property type="entry name" value="FATTY ACID SYNTHASE"/>
    <property type="match status" value="1"/>
</dbReference>
<protein>
    <submittedName>
        <fullName evidence="5">SDR family NAD(P)-dependent oxidoreductase</fullName>
    </submittedName>
</protein>
<dbReference type="Gene3D" id="1.10.1200.10">
    <property type="entry name" value="ACP-like"/>
    <property type="match status" value="1"/>
</dbReference>
<name>A0ABR9D7Y1_9GAMM</name>
<dbReference type="SUPFAM" id="SSF51735">
    <property type="entry name" value="NAD(P)-binding Rossmann-fold domains"/>
    <property type="match status" value="2"/>
</dbReference>
<feature type="domain" description="Carrier" evidence="4">
    <location>
        <begin position="357"/>
        <end position="432"/>
    </location>
</feature>
<dbReference type="InterPro" id="IPR013968">
    <property type="entry name" value="PKS_KR"/>
</dbReference>
<dbReference type="PANTHER" id="PTHR43775:SF37">
    <property type="entry name" value="SI:DKEY-61P9.11"/>
    <property type="match status" value="1"/>
</dbReference>
<dbReference type="Gene3D" id="3.40.50.720">
    <property type="entry name" value="NAD(P)-binding Rossmann-like Domain"/>
    <property type="match status" value="1"/>
</dbReference>
<dbReference type="InterPro" id="IPR036736">
    <property type="entry name" value="ACP-like_sf"/>
</dbReference>
<dbReference type="InterPro" id="IPR009081">
    <property type="entry name" value="PP-bd_ACP"/>
</dbReference>
<dbReference type="SUPFAM" id="SSF47336">
    <property type="entry name" value="ACP-like"/>
    <property type="match status" value="1"/>
</dbReference>
<evidence type="ECO:0000256" key="3">
    <source>
        <dbReference type="ARBA" id="ARBA00022553"/>
    </source>
</evidence>
<dbReference type="Pfam" id="PF00550">
    <property type="entry name" value="PP-binding"/>
    <property type="match status" value="1"/>
</dbReference>
<dbReference type="InterPro" id="IPR020806">
    <property type="entry name" value="PKS_PP-bd"/>
</dbReference>
<dbReference type="CDD" id="cd08955">
    <property type="entry name" value="KR_2_FAS_SDR_x"/>
    <property type="match status" value="1"/>
</dbReference>
<dbReference type="SMART" id="SM00822">
    <property type="entry name" value="PKS_KR"/>
    <property type="match status" value="1"/>
</dbReference>
<comment type="similarity">
    <text evidence="1">Belongs to the short-chain dehydrogenases/reductases (SDR) family.</text>
</comment>
<keyword evidence="6" id="KW-1185">Reference proteome</keyword>
<dbReference type="InterPro" id="IPR057326">
    <property type="entry name" value="KR_dom"/>
</dbReference>
<dbReference type="InterPro" id="IPR050091">
    <property type="entry name" value="PKS_NRPS_Biosynth_Enz"/>
</dbReference>
<dbReference type="Pfam" id="PF08659">
    <property type="entry name" value="KR"/>
    <property type="match status" value="1"/>
</dbReference>
<sequence>MGLGKTIALEHPEWRCQCIDLDSADSTESNAVFLVDELLNPSLENQIVRRNAMRLCARLVPYRPAETSKTLPVRQHGHYLICGGLGGLGLLLAKRLAARGARRLTLCGRKSASPEAASVIAELEQLGAIVHVNQTDITDAGQVQDLIATASAQSPLTGIVHAAGMLDDGVLAQLDWPRCRRVLAAKTVGLQYLHEYSLHLPLEFFIGFSSMVSLTGSPAQGAYVAANCFVDGLMQQRRAEGLSGISINWGPWAEAGMAARLDDKQRLRLSSLGILPMSAEDAFRALDRLWPNPPAQIGIMDIHWPSFLSHFPGASDMPLFESLRQPSARTLTTESAPTSPAAWPAQLESTAVADRRSLLSALVSAEINRVLGAESNRFIAPRQRLFDSGLDSLTAVELKNRLSALLACPLNTTLLFDYPTLEALTNHLATMLPVSFEVIEVAAQATTSSAIDEQTAALDLLSQQQLEDLLAEKLGLIAE</sequence>
<organism evidence="5 6">
    <name type="scientific">Methylomonas albis</name>
    <dbReference type="NCBI Taxonomy" id="1854563"/>
    <lineage>
        <taxon>Bacteria</taxon>
        <taxon>Pseudomonadati</taxon>
        <taxon>Pseudomonadota</taxon>
        <taxon>Gammaproteobacteria</taxon>
        <taxon>Methylococcales</taxon>
        <taxon>Methylococcaceae</taxon>
        <taxon>Methylomonas</taxon>
    </lineage>
</organism>
<gene>
    <name evidence="5" type="ORF">IE877_19480</name>
</gene>
<evidence type="ECO:0000256" key="1">
    <source>
        <dbReference type="ARBA" id="ARBA00006484"/>
    </source>
</evidence>
<proteinExistence type="inferred from homology"/>
<dbReference type="Proteomes" id="UP000652176">
    <property type="component" value="Unassembled WGS sequence"/>
</dbReference>
<dbReference type="SMART" id="SM00823">
    <property type="entry name" value="PKS_PP"/>
    <property type="match status" value="1"/>
</dbReference>
<dbReference type="EMBL" id="JACXSS010000001">
    <property type="protein sequence ID" value="MBD9358027.1"/>
    <property type="molecule type" value="Genomic_DNA"/>
</dbReference>
<comment type="caution">
    <text evidence="5">The sequence shown here is derived from an EMBL/GenBank/DDBJ whole genome shotgun (WGS) entry which is preliminary data.</text>
</comment>
<dbReference type="RefSeq" id="WP_192376267.1">
    <property type="nucleotide sequence ID" value="NZ_CAJHIV010000001.1"/>
</dbReference>
<accession>A0ABR9D7Y1</accession>
<evidence type="ECO:0000256" key="2">
    <source>
        <dbReference type="ARBA" id="ARBA00022450"/>
    </source>
</evidence>
<reference evidence="5 6" key="1">
    <citation type="submission" date="2020-09" db="EMBL/GenBank/DDBJ databases">
        <title>Methylomonas albis sp. nov. and Methylomonas fluvii sp. nov.: Two cold-adapted methanotrophs from the River Elbe and an amended description of Methylovulum psychrotolerans strain Eb1.</title>
        <authorList>
            <person name="Bussmann I.K."/>
            <person name="Klings K.-W."/>
            <person name="Warnstedt J."/>
            <person name="Hoppert M."/>
            <person name="Saborowski A."/>
            <person name="Horn F."/>
            <person name="Liebner S."/>
        </authorList>
    </citation>
    <scope>NUCLEOTIDE SEQUENCE [LARGE SCALE GENOMIC DNA]</scope>
    <source>
        <strain evidence="5 6">EbA</strain>
    </source>
</reference>
<dbReference type="InterPro" id="IPR036291">
    <property type="entry name" value="NAD(P)-bd_dom_sf"/>
</dbReference>
<evidence type="ECO:0000259" key="4">
    <source>
        <dbReference type="PROSITE" id="PS50075"/>
    </source>
</evidence>
<evidence type="ECO:0000313" key="5">
    <source>
        <dbReference type="EMBL" id="MBD9358027.1"/>
    </source>
</evidence>